<dbReference type="AlphaFoldDB" id="A0A8H2X1X4"/>
<organism evidence="2 3">
    <name type="scientific">Rhizoctonia solani</name>
    <dbReference type="NCBI Taxonomy" id="456999"/>
    <lineage>
        <taxon>Eukaryota</taxon>
        <taxon>Fungi</taxon>
        <taxon>Dikarya</taxon>
        <taxon>Basidiomycota</taxon>
        <taxon>Agaricomycotina</taxon>
        <taxon>Agaricomycetes</taxon>
        <taxon>Cantharellales</taxon>
        <taxon>Ceratobasidiaceae</taxon>
        <taxon>Rhizoctonia</taxon>
    </lineage>
</organism>
<name>A0A8H2X1X4_9AGAM</name>
<proteinExistence type="predicted"/>
<gene>
    <name evidence="2" type="ORF">RDB_LOCUS1524</name>
</gene>
<dbReference type="Proteomes" id="UP000663850">
    <property type="component" value="Unassembled WGS sequence"/>
</dbReference>
<dbReference type="InterPro" id="IPR046496">
    <property type="entry name" value="DUF6589"/>
</dbReference>
<evidence type="ECO:0000313" key="3">
    <source>
        <dbReference type="Proteomes" id="UP000663850"/>
    </source>
</evidence>
<feature type="domain" description="DUF6589" evidence="1">
    <location>
        <begin position="10"/>
        <end position="151"/>
    </location>
</feature>
<accession>A0A8H2X1X4</accession>
<evidence type="ECO:0000313" key="2">
    <source>
        <dbReference type="EMBL" id="CAE6411386.1"/>
    </source>
</evidence>
<dbReference type="Pfam" id="PF20231">
    <property type="entry name" value="DUF6589"/>
    <property type="match status" value="1"/>
</dbReference>
<comment type="caution">
    <text evidence="2">The sequence shown here is derived from an EMBL/GenBank/DDBJ whole genome shotgun (WGS) entry which is preliminary data.</text>
</comment>
<dbReference type="EMBL" id="CAJMWZ010000107">
    <property type="protein sequence ID" value="CAE6411386.1"/>
    <property type="molecule type" value="Genomic_DNA"/>
</dbReference>
<evidence type="ECO:0000259" key="1">
    <source>
        <dbReference type="Pfam" id="PF20231"/>
    </source>
</evidence>
<sequence>MQPTRTAELIVGQVFHQWMTTNAYSQATYPATHPDTTKPGLADPDTSDLALANTILLMRDTAWYLEFCAAIAEGDIGRVLEVQKILRFYFWGSGNTNYGKEMLELACGFLYDFPEPLKEAIYQNWLVNPSGLDGHWHELDLLQEHHNLWIK</sequence>
<protein>
    <recommendedName>
        <fullName evidence="1">DUF6589 domain-containing protein</fullName>
    </recommendedName>
</protein>
<reference evidence="2" key="1">
    <citation type="submission" date="2021-01" db="EMBL/GenBank/DDBJ databases">
        <authorList>
            <person name="Kaushik A."/>
        </authorList>
    </citation>
    <scope>NUCLEOTIDE SEQUENCE</scope>
    <source>
        <strain evidence="2">Type strain: AG8-Rh-89/</strain>
    </source>
</reference>